<keyword evidence="2" id="KW-1185">Reference proteome</keyword>
<proteinExistence type="predicted"/>
<evidence type="ECO:0000313" key="2">
    <source>
        <dbReference type="Proteomes" id="UP001289374"/>
    </source>
</evidence>
<reference evidence="1" key="2">
    <citation type="journal article" date="2024" name="Plant">
        <title>Genomic evolution and insights into agronomic trait innovations of Sesamum species.</title>
        <authorList>
            <person name="Miao H."/>
            <person name="Wang L."/>
            <person name="Qu L."/>
            <person name="Liu H."/>
            <person name="Sun Y."/>
            <person name="Le M."/>
            <person name="Wang Q."/>
            <person name="Wei S."/>
            <person name="Zheng Y."/>
            <person name="Lin W."/>
            <person name="Duan Y."/>
            <person name="Cao H."/>
            <person name="Xiong S."/>
            <person name="Wang X."/>
            <person name="Wei L."/>
            <person name="Li C."/>
            <person name="Ma Q."/>
            <person name="Ju M."/>
            <person name="Zhao R."/>
            <person name="Li G."/>
            <person name="Mu C."/>
            <person name="Tian Q."/>
            <person name="Mei H."/>
            <person name="Zhang T."/>
            <person name="Gao T."/>
            <person name="Zhang H."/>
        </authorList>
    </citation>
    <scope>NUCLEOTIDE SEQUENCE</scope>
    <source>
        <strain evidence="1">K16</strain>
    </source>
</reference>
<name>A0AAE1WM81_9LAMI</name>
<sequence>MLSSLNRYVPTIREQLQDWEDGLCESDADGSFLHENWNFFAEVKMVVSKASSRAESELQSISGNNLAQNLQCLDSLKAQLSQLFGVLLLNPHLEQHSRDIASSHGMIYSSLEVSATK</sequence>
<organism evidence="1 2">
    <name type="scientific">Sesamum angolense</name>
    <dbReference type="NCBI Taxonomy" id="2727404"/>
    <lineage>
        <taxon>Eukaryota</taxon>
        <taxon>Viridiplantae</taxon>
        <taxon>Streptophyta</taxon>
        <taxon>Embryophyta</taxon>
        <taxon>Tracheophyta</taxon>
        <taxon>Spermatophyta</taxon>
        <taxon>Magnoliopsida</taxon>
        <taxon>eudicotyledons</taxon>
        <taxon>Gunneridae</taxon>
        <taxon>Pentapetalae</taxon>
        <taxon>asterids</taxon>
        <taxon>lamiids</taxon>
        <taxon>Lamiales</taxon>
        <taxon>Pedaliaceae</taxon>
        <taxon>Sesamum</taxon>
    </lineage>
</organism>
<dbReference type="EMBL" id="JACGWL010000009">
    <property type="protein sequence ID" value="KAK4395919.1"/>
    <property type="molecule type" value="Genomic_DNA"/>
</dbReference>
<accession>A0AAE1WM81</accession>
<evidence type="ECO:0000313" key="1">
    <source>
        <dbReference type="EMBL" id="KAK4395919.1"/>
    </source>
</evidence>
<protein>
    <submittedName>
        <fullName evidence="1">Uncharacterized protein</fullName>
    </submittedName>
</protein>
<reference evidence="1" key="1">
    <citation type="submission" date="2020-06" db="EMBL/GenBank/DDBJ databases">
        <authorList>
            <person name="Li T."/>
            <person name="Hu X."/>
            <person name="Zhang T."/>
            <person name="Song X."/>
            <person name="Zhang H."/>
            <person name="Dai N."/>
            <person name="Sheng W."/>
            <person name="Hou X."/>
            <person name="Wei L."/>
        </authorList>
    </citation>
    <scope>NUCLEOTIDE SEQUENCE</scope>
    <source>
        <strain evidence="1">K16</strain>
        <tissue evidence="1">Leaf</tissue>
    </source>
</reference>
<dbReference type="AlphaFoldDB" id="A0AAE1WM81"/>
<dbReference type="Proteomes" id="UP001289374">
    <property type="component" value="Unassembled WGS sequence"/>
</dbReference>
<dbReference type="PANTHER" id="PTHR31801">
    <property type="entry name" value="ALTERED INHERITANCE OF MITOCHONDRIA PROTEIN 24, MITOCHONDRIAL"/>
    <property type="match status" value="1"/>
</dbReference>
<dbReference type="PANTHER" id="PTHR31801:SF1">
    <property type="entry name" value="SPHINGOMYELIN PHOSPHODIESTERASE"/>
    <property type="match status" value="1"/>
</dbReference>
<gene>
    <name evidence="1" type="ORF">Sango_1746200</name>
</gene>
<comment type="caution">
    <text evidence="1">The sequence shown here is derived from an EMBL/GenBank/DDBJ whole genome shotgun (WGS) entry which is preliminary data.</text>
</comment>